<keyword evidence="4" id="KW-0677">Repeat</keyword>
<dbReference type="InterPro" id="IPR011992">
    <property type="entry name" value="EF-hand-dom_pair"/>
</dbReference>
<evidence type="ECO:0000256" key="6">
    <source>
        <dbReference type="ARBA" id="ARBA00023136"/>
    </source>
</evidence>
<dbReference type="GO" id="GO:0060170">
    <property type="term" value="C:ciliary membrane"/>
    <property type="evidence" value="ECO:0007669"/>
    <property type="project" value="UniProtKB-SubCell"/>
</dbReference>
<dbReference type="SMART" id="SM00054">
    <property type="entry name" value="EFh"/>
    <property type="match status" value="3"/>
</dbReference>
<dbReference type="InterPro" id="IPR018247">
    <property type="entry name" value="EF_Hand_1_Ca_BS"/>
</dbReference>
<gene>
    <name evidence="12" type="primary">EFCAB7</name>
</gene>
<name>A0A6P8P8M0_GEOSA</name>
<dbReference type="PANTHER" id="PTHR46819">
    <property type="entry name" value="EF-HAND CALCIUM-BINDING DOMAIN-CONTAINING PROTEIN 7"/>
    <property type="match status" value="1"/>
</dbReference>
<dbReference type="PANTHER" id="PTHR46819:SF1">
    <property type="entry name" value="EF-HAND CALCIUM-BINDING DOMAIN-CONTAINING PROTEIN 7"/>
    <property type="match status" value="1"/>
</dbReference>
<evidence type="ECO:0000256" key="7">
    <source>
        <dbReference type="ARBA" id="ARBA00023273"/>
    </source>
</evidence>
<evidence type="ECO:0000256" key="8">
    <source>
        <dbReference type="ARBA" id="ARBA00069151"/>
    </source>
</evidence>
<evidence type="ECO:0000256" key="2">
    <source>
        <dbReference type="ARBA" id="ARBA00022475"/>
    </source>
</evidence>
<dbReference type="OrthoDB" id="26525at2759"/>
<evidence type="ECO:0000256" key="9">
    <source>
        <dbReference type="SAM" id="MobiDB-lite"/>
    </source>
</evidence>
<evidence type="ECO:0000313" key="11">
    <source>
        <dbReference type="Proteomes" id="UP000515159"/>
    </source>
</evidence>
<dbReference type="GeneID" id="117346433"/>
<dbReference type="PROSITE" id="PS50222">
    <property type="entry name" value="EF_HAND_2"/>
    <property type="match status" value="2"/>
</dbReference>
<dbReference type="InParanoid" id="A0A6P8P8M0"/>
<evidence type="ECO:0000259" key="10">
    <source>
        <dbReference type="PROSITE" id="PS50222"/>
    </source>
</evidence>
<evidence type="ECO:0000256" key="3">
    <source>
        <dbReference type="ARBA" id="ARBA00022723"/>
    </source>
</evidence>
<dbReference type="GO" id="GO:0005509">
    <property type="term" value="F:calcium ion binding"/>
    <property type="evidence" value="ECO:0007669"/>
    <property type="project" value="InterPro"/>
</dbReference>
<organism evidence="11 12">
    <name type="scientific">Geotrypetes seraphini</name>
    <name type="common">Gaboon caecilian</name>
    <name type="synonym">Caecilia seraphini</name>
    <dbReference type="NCBI Taxonomy" id="260995"/>
    <lineage>
        <taxon>Eukaryota</taxon>
        <taxon>Metazoa</taxon>
        <taxon>Chordata</taxon>
        <taxon>Craniata</taxon>
        <taxon>Vertebrata</taxon>
        <taxon>Euteleostomi</taxon>
        <taxon>Amphibia</taxon>
        <taxon>Gymnophiona</taxon>
        <taxon>Geotrypetes</taxon>
    </lineage>
</organism>
<dbReference type="CDD" id="cd00051">
    <property type="entry name" value="EFh"/>
    <property type="match status" value="1"/>
</dbReference>
<accession>A0A6P8P8M0</accession>
<dbReference type="Proteomes" id="UP000515159">
    <property type="component" value="Chromosome 12"/>
</dbReference>
<dbReference type="InterPro" id="IPR002048">
    <property type="entry name" value="EF_hand_dom"/>
</dbReference>
<keyword evidence="11" id="KW-1185">Reference proteome</keyword>
<dbReference type="FunCoup" id="A0A6P8P8M0">
    <property type="interactions" value="299"/>
</dbReference>
<dbReference type="GO" id="GO:1903569">
    <property type="term" value="P:positive regulation of protein localization to ciliary membrane"/>
    <property type="evidence" value="ECO:0007669"/>
    <property type="project" value="TreeGrafter"/>
</dbReference>
<dbReference type="KEGG" id="gsh:117346433"/>
<dbReference type="PROSITE" id="PS00018">
    <property type="entry name" value="EF_HAND_1"/>
    <property type="match status" value="1"/>
</dbReference>
<evidence type="ECO:0000313" key="12">
    <source>
        <dbReference type="RefSeq" id="XP_033771866.1"/>
    </source>
</evidence>
<protein>
    <recommendedName>
        <fullName evidence="8">EF-hand calcium-binding domain-containing protein 7</fullName>
    </recommendedName>
</protein>
<sequence length="634" mass="72003">MAYYPGSKSSLSNQKFTLTEGSEAKKSQNSEEEVFYMNCRAAYLSVFRSSLDSITSKEQLCLVLQQAGRNPSQKRLNKYWTSRTKKLNFDDFCVILKKENPATKTELLKAFQKIDPGNTGYILHEDLYKILTTRGEKMSQEEVYAILRLADVNNNGRLDYNKFCKLFIATKEQCLKTAVEKLEADGKIRQQQFGSLAGKSPEGTASPTSKQSSKTPKKIDLDSIPKKVDRFFRPISAQSYKASISSIISMGANSAKNSKIIEPNTIKEWQCTQSKGCFFWEEDNEIISHRYRLHINQKSTVYITIKPLNLSQIEGKPSQWISVDTALYVLKEDEDKEDLQLVCFTELRNKETFGWKGEMGSGVYWLIPFTAGCRLRKKRKTVTAEAKLVYRDESKDLVLTKEFRATLSDIFDIIDLDGNGLLSLEEYNFFELRTSGEKCDDEAWGVCKENFETKKNELTKQGFIDLNLMEANDREGDPDDLWVTLESMGYNRALEMTEACPFIIDIYAEKCKPRIKAASLEAGSGQLEKAICKSVILKGEAKVMDGYEDVIIHTYKSDTRITSVVENKSTNKVIIHVNNEQSKNCVSNRGLNTFAVEVPPKSQMYGRTLNTVCNSGRHISKIYSGIRKSTQLTR</sequence>
<evidence type="ECO:0000256" key="4">
    <source>
        <dbReference type="ARBA" id="ARBA00022737"/>
    </source>
</evidence>
<evidence type="ECO:0000256" key="5">
    <source>
        <dbReference type="ARBA" id="ARBA00022837"/>
    </source>
</evidence>
<dbReference type="SUPFAM" id="SSF47473">
    <property type="entry name" value="EF-hand"/>
    <property type="match status" value="2"/>
</dbReference>
<dbReference type="FunFam" id="1.10.238.10:FF:000193">
    <property type="entry name" value="EF-hand calcium-binding domain-containing protein 7"/>
    <property type="match status" value="1"/>
</dbReference>
<feature type="region of interest" description="Disordered" evidence="9">
    <location>
        <begin position="193"/>
        <end position="219"/>
    </location>
</feature>
<evidence type="ECO:0000256" key="1">
    <source>
        <dbReference type="ARBA" id="ARBA00004522"/>
    </source>
</evidence>
<keyword evidence="6" id="KW-0472">Membrane</keyword>
<feature type="domain" description="EF-hand" evidence="10">
    <location>
        <begin position="102"/>
        <end position="137"/>
    </location>
</feature>
<feature type="domain" description="EF-hand" evidence="10">
    <location>
        <begin position="138"/>
        <end position="173"/>
    </location>
</feature>
<proteinExistence type="predicted"/>
<dbReference type="CTD" id="84455"/>
<keyword evidence="2" id="KW-1003">Cell membrane</keyword>
<dbReference type="InterPro" id="IPR052266">
    <property type="entry name" value="Miro-EF-hand_domain"/>
</dbReference>
<dbReference type="AlphaFoldDB" id="A0A6P8P8M0"/>
<keyword evidence="5" id="KW-0106">Calcium</keyword>
<keyword evidence="3" id="KW-0479">Metal-binding</keyword>
<dbReference type="RefSeq" id="XP_033771866.1">
    <property type="nucleotide sequence ID" value="XM_033915975.1"/>
</dbReference>
<keyword evidence="7" id="KW-0966">Cell projection</keyword>
<dbReference type="Pfam" id="PF13499">
    <property type="entry name" value="EF-hand_7"/>
    <property type="match status" value="1"/>
</dbReference>
<reference evidence="12" key="1">
    <citation type="submission" date="2025-08" db="UniProtKB">
        <authorList>
            <consortium name="RefSeq"/>
        </authorList>
    </citation>
    <scope>IDENTIFICATION</scope>
</reference>
<dbReference type="GO" id="GO:0098797">
    <property type="term" value="C:plasma membrane protein complex"/>
    <property type="evidence" value="ECO:0007669"/>
    <property type="project" value="TreeGrafter"/>
</dbReference>
<comment type="subcellular location">
    <subcellularLocation>
        <location evidence="1">Cell projection</location>
        <location evidence="1">Cilium membrane</location>
        <topology evidence="1">Peripheral membrane protein</topology>
        <orientation evidence="1">Cytoplasmic side</orientation>
    </subcellularLocation>
</comment>
<dbReference type="Gene3D" id="1.10.238.10">
    <property type="entry name" value="EF-hand"/>
    <property type="match status" value="2"/>
</dbReference>